<keyword evidence="4" id="KW-0963">Cytoplasm</keyword>
<evidence type="ECO:0000256" key="1">
    <source>
        <dbReference type="ARBA" id="ARBA00004496"/>
    </source>
</evidence>
<dbReference type="GO" id="GO:0006450">
    <property type="term" value="P:regulation of translational fidelity"/>
    <property type="evidence" value="ECO:0007669"/>
    <property type="project" value="TreeGrafter"/>
</dbReference>
<evidence type="ECO:0000259" key="12">
    <source>
        <dbReference type="PROSITE" id="PS51163"/>
    </source>
</evidence>
<sequence>MGHGAWGIAHRENAPCSIPLPIKMTQVSLTNLIAGARAGLLVSFPTDTVPALAAIPEKAGLIFAAKQRSQDKPLILMAASAEDLWLYVKGSENEYKVWQELVGKHWPGGLTLVLPASERLPKVMNPIDPTTIGIRVPNSAIARTILAQTGPLATTSANFSGQPPLQTMAEIETQFPQVLTLATTECQGETAAMGIPSTVAKWTGINWQILRQGAIKLDFSSDKHI</sequence>
<keyword evidence="7" id="KW-0548">Nucleotidyltransferase</keyword>
<evidence type="ECO:0000256" key="8">
    <source>
        <dbReference type="ARBA" id="ARBA00022741"/>
    </source>
</evidence>
<dbReference type="Pfam" id="PF01300">
    <property type="entry name" value="Sua5_yciO_yrdC"/>
    <property type="match status" value="1"/>
</dbReference>
<evidence type="ECO:0000256" key="10">
    <source>
        <dbReference type="ARBA" id="ARBA00029774"/>
    </source>
</evidence>
<dbReference type="GO" id="GO:0061710">
    <property type="term" value="F:L-threonylcarbamoyladenylate synthase"/>
    <property type="evidence" value="ECO:0007669"/>
    <property type="project" value="UniProtKB-EC"/>
</dbReference>
<dbReference type="eggNOG" id="COG0009">
    <property type="taxonomic scope" value="Bacteria"/>
</dbReference>
<comment type="similarity">
    <text evidence="2">Belongs to the SUA5 family.</text>
</comment>
<name>B2J582_NOSP7</name>
<dbReference type="EnsemblBacteria" id="ACC82239">
    <property type="protein sequence ID" value="ACC82239"/>
    <property type="gene ID" value="Npun_R3855"/>
</dbReference>
<organism evidence="13 14">
    <name type="scientific">Nostoc punctiforme (strain ATCC 29133 / PCC 73102)</name>
    <dbReference type="NCBI Taxonomy" id="63737"/>
    <lineage>
        <taxon>Bacteria</taxon>
        <taxon>Bacillati</taxon>
        <taxon>Cyanobacteriota</taxon>
        <taxon>Cyanophyceae</taxon>
        <taxon>Nostocales</taxon>
        <taxon>Nostocaceae</taxon>
        <taxon>Nostoc</taxon>
    </lineage>
</organism>
<evidence type="ECO:0000313" key="14">
    <source>
        <dbReference type="Proteomes" id="UP000001191"/>
    </source>
</evidence>
<evidence type="ECO:0000256" key="5">
    <source>
        <dbReference type="ARBA" id="ARBA00022679"/>
    </source>
</evidence>
<reference evidence="14" key="1">
    <citation type="submission" date="2008-04" db="EMBL/GenBank/DDBJ databases">
        <title>Complete sequence of chromosome of Nostoc punctiforme ATCC 29133.</title>
        <authorList>
            <consortium name="US DOE Joint Genome Institute"/>
            <person name="Copeland A."/>
            <person name="Lucas S."/>
            <person name="Lapidus A."/>
            <person name="Glavina del Rio T."/>
            <person name="Dalin E."/>
            <person name="Tice H."/>
            <person name="Pitluck S."/>
            <person name="Chain P."/>
            <person name="Malfatti S."/>
            <person name="Shin M."/>
            <person name="Vergez L."/>
            <person name="Schmutz J."/>
            <person name="Larimer F."/>
            <person name="Land M."/>
            <person name="Hauser L."/>
            <person name="Kyrpides N."/>
            <person name="Kim E."/>
            <person name="Meeks J.C."/>
            <person name="Elhai J."/>
            <person name="Campbell E.L."/>
            <person name="Thiel T."/>
            <person name="Longmire J."/>
            <person name="Potts M."/>
            <person name="Atlas R."/>
        </authorList>
    </citation>
    <scope>NUCLEOTIDE SEQUENCE [LARGE SCALE GENOMIC DNA]</scope>
    <source>
        <strain evidence="14">ATCC 29133 / PCC 73102</strain>
    </source>
</reference>
<keyword evidence="8" id="KW-0547">Nucleotide-binding</keyword>
<dbReference type="InterPro" id="IPR050156">
    <property type="entry name" value="TC-AMP_synthase_SUA5"/>
</dbReference>
<keyword evidence="5" id="KW-0808">Transferase</keyword>
<dbReference type="EMBL" id="CP001037">
    <property type="protein sequence ID" value="ACC82239.1"/>
    <property type="molecule type" value="Genomic_DNA"/>
</dbReference>
<dbReference type="KEGG" id="npu:Npun_R3855"/>
<dbReference type="PANTHER" id="PTHR17490">
    <property type="entry name" value="SUA5"/>
    <property type="match status" value="1"/>
</dbReference>
<dbReference type="GO" id="GO:0000049">
    <property type="term" value="F:tRNA binding"/>
    <property type="evidence" value="ECO:0007669"/>
    <property type="project" value="TreeGrafter"/>
</dbReference>
<dbReference type="STRING" id="63737.Npun_R3855"/>
<accession>B2J582</accession>
<dbReference type="EC" id="2.7.7.87" evidence="3"/>
<dbReference type="AlphaFoldDB" id="B2J582"/>
<dbReference type="GO" id="GO:0005737">
    <property type="term" value="C:cytoplasm"/>
    <property type="evidence" value="ECO:0007669"/>
    <property type="project" value="UniProtKB-SubCell"/>
</dbReference>
<comment type="subcellular location">
    <subcellularLocation>
        <location evidence="1">Cytoplasm</location>
    </subcellularLocation>
</comment>
<evidence type="ECO:0000256" key="2">
    <source>
        <dbReference type="ARBA" id="ARBA00007663"/>
    </source>
</evidence>
<dbReference type="GO" id="GO:0005524">
    <property type="term" value="F:ATP binding"/>
    <property type="evidence" value="ECO:0007669"/>
    <property type="project" value="UniProtKB-KW"/>
</dbReference>
<proteinExistence type="inferred from homology"/>
<dbReference type="Proteomes" id="UP000001191">
    <property type="component" value="Chromosome"/>
</dbReference>
<dbReference type="HOGENOM" id="CLU_031397_3_1_3"/>
<comment type="catalytic activity">
    <reaction evidence="11">
        <text>L-threonine + hydrogencarbonate + ATP = L-threonylcarbamoyladenylate + diphosphate + H2O</text>
        <dbReference type="Rhea" id="RHEA:36407"/>
        <dbReference type="ChEBI" id="CHEBI:15377"/>
        <dbReference type="ChEBI" id="CHEBI:17544"/>
        <dbReference type="ChEBI" id="CHEBI:30616"/>
        <dbReference type="ChEBI" id="CHEBI:33019"/>
        <dbReference type="ChEBI" id="CHEBI:57926"/>
        <dbReference type="ChEBI" id="CHEBI:73682"/>
        <dbReference type="EC" id="2.7.7.87"/>
    </reaction>
</comment>
<dbReference type="GO" id="GO:0008033">
    <property type="term" value="P:tRNA processing"/>
    <property type="evidence" value="ECO:0007669"/>
    <property type="project" value="UniProtKB-KW"/>
</dbReference>
<feature type="domain" description="YrdC-like" evidence="12">
    <location>
        <begin position="26"/>
        <end position="215"/>
    </location>
</feature>
<keyword evidence="6" id="KW-0819">tRNA processing</keyword>
<dbReference type="SUPFAM" id="SSF55821">
    <property type="entry name" value="YrdC/RibB"/>
    <property type="match status" value="1"/>
</dbReference>
<dbReference type="PhylomeDB" id="B2J582"/>
<evidence type="ECO:0000256" key="4">
    <source>
        <dbReference type="ARBA" id="ARBA00022490"/>
    </source>
</evidence>
<dbReference type="Gene3D" id="3.90.870.10">
    <property type="entry name" value="DHBP synthase"/>
    <property type="match status" value="1"/>
</dbReference>
<evidence type="ECO:0000256" key="9">
    <source>
        <dbReference type="ARBA" id="ARBA00022840"/>
    </source>
</evidence>
<gene>
    <name evidence="13" type="ordered locus">Npun_R3855</name>
</gene>
<evidence type="ECO:0000256" key="11">
    <source>
        <dbReference type="ARBA" id="ARBA00048366"/>
    </source>
</evidence>
<keyword evidence="9" id="KW-0067">ATP-binding</keyword>
<evidence type="ECO:0000256" key="7">
    <source>
        <dbReference type="ARBA" id="ARBA00022695"/>
    </source>
</evidence>
<dbReference type="PANTHER" id="PTHR17490:SF16">
    <property type="entry name" value="THREONYLCARBAMOYL-AMP SYNTHASE"/>
    <property type="match status" value="1"/>
</dbReference>
<reference evidence="13 14" key="2">
    <citation type="journal article" date="2013" name="Plant Physiol.">
        <title>A Nostoc punctiforme Sugar Transporter Necessary to Establish a Cyanobacterium-Plant Symbiosis.</title>
        <authorList>
            <person name="Ekman M."/>
            <person name="Picossi S."/>
            <person name="Campbell E.L."/>
            <person name="Meeks J.C."/>
            <person name="Flores E."/>
        </authorList>
    </citation>
    <scope>NUCLEOTIDE SEQUENCE [LARGE SCALE GENOMIC DNA]</scope>
    <source>
        <strain evidence="14">ATCC 29133 / PCC 73102</strain>
    </source>
</reference>
<keyword evidence="14" id="KW-1185">Reference proteome</keyword>
<dbReference type="GO" id="GO:0003725">
    <property type="term" value="F:double-stranded RNA binding"/>
    <property type="evidence" value="ECO:0007669"/>
    <property type="project" value="InterPro"/>
</dbReference>
<evidence type="ECO:0000313" key="13">
    <source>
        <dbReference type="EMBL" id="ACC82239.1"/>
    </source>
</evidence>
<dbReference type="PROSITE" id="PS51163">
    <property type="entry name" value="YRDC"/>
    <property type="match status" value="1"/>
</dbReference>
<dbReference type="InterPro" id="IPR017945">
    <property type="entry name" value="DHBP_synth_RibB-like_a/b_dom"/>
</dbReference>
<evidence type="ECO:0000256" key="6">
    <source>
        <dbReference type="ARBA" id="ARBA00022694"/>
    </source>
</evidence>
<protein>
    <recommendedName>
        <fullName evidence="10">L-threonylcarbamoyladenylate synthase</fullName>
        <ecNumber evidence="3">2.7.7.87</ecNumber>
    </recommendedName>
    <alternativeName>
        <fullName evidence="10">L-threonylcarbamoyladenylate synthase</fullName>
    </alternativeName>
</protein>
<dbReference type="InterPro" id="IPR006070">
    <property type="entry name" value="Sua5-like_dom"/>
</dbReference>
<evidence type="ECO:0000256" key="3">
    <source>
        <dbReference type="ARBA" id="ARBA00012584"/>
    </source>
</evidence>